<evidence type="ECO:0000259" key="4">
    <source>
        <dbReference type="SMART" id="SM00382"/>
    </source>
</evidence>
<name>A0A1B9NC91_9MICO</name>
<dbReference type="Proteomes" id="UP000093355">
    <property type="component" value="Unassembled WGS sequence"/>
</dbReference>
<dbReference type="EMBL" id="LXMD01000022">
    <property type="protein sequence ID" value="OCG74217.1"/>
    <property type="molecule type" value="Genomic_DNA"/>
</dbReference>
<dbReference type="GO" id="GO:0005524">
    <property type="term" value="F:ATP binding"/>
    <property type="evidence" value="ECO:0007669"/>
    <property type="project" value="UniProtKB-KW"/>
</dbReference>
<dbReference type="STRING" id="904291.A7J15_05010"/>
<dbReference type="InterPro" id="IPR000641">
    <property type="entry name" value="CbxX/CfxQ"/>
</dbReference>
<evidence type="ECO:0000313" key="6">
    <source>
        <dbReference type="Proteomes" id="UP000093355"/>
    </source>
</evidence>
<dbReference type="InterPro" id="IPR041627">
    <property type="entry name" value="AAA_lid_6"/>
</dbReference>
<sequence length="673" mass="74484">MTELPAPYEPIRGLHPYLDVYGSHPWAMPEGWWRRTEARIADVMAEAARTGLTAGAREMHAMYRRDAPAAAWPVWLTWRMLPSAAPIWAGTNPDLGLELAQPWLDPDNPEARVSADSPRLYRWESLCWPLAFFRHTAFSGNRSWRVAALEQTREIIAIYREVPMLRQRGDALVTLFDHVRGDRSLLRRHERETPFAIERLWGELAGPDYRALLPELGGPVSDLAWAVQGFDAVHERLTAGADWIDADRVIATIAVIDDLGPLAGRSEIALALGADRVARIDRIRAELSDGFERDAWWRESSAWRRENVLRGEIDAARAWAWLAWYVEAAIGRICVGTTRRLLQTPPEREALELLAATPVAAPNRVVSWLSGLPAPVPRPHAAAEGDDEDEPIAPGAGFAPAAPVEIGDPMAELDALIGLDEVKEQVALLVAEQRAAELRREVGMDVAPRARHMVFTGSPGTAKTTVARLIARIFAQLGYLEKGHLVETSRAGLVAKWIGHTAIKTEETFRRALGGVLFIDEAYALAPEDPGRDTGPEAISTLLKLMEDHRDDVIVVVAGYPDEMRRFLDSNPGLASRFPTHIAFPDYDADELVRIFELQAGHAGFRLAPGVTDRVRALIPAERRRDFGNGRWARNLFEAATAAQALRITGSLTADGPDPSEDAIRTLLPDDLD</sequence>
<evidence type="ECO:0000256" key="3">
    <source>
        <dbReference type="ARBA" id="ARBA00022840"/>
    </source>
</evidence>
<comment type="caution">
    <text evidence="5">The sequence shown here is derived from an EMBL/GenBank/DDBJ whole genome shotgun (WGS) entry which is preliminary data.</text>
</comment>
<comment type="similarity">
    <text evidence="1">Belongs to the CbxX/CfxQ family.</text>
</comment>
<dbReference type="Pfam" id="PF17866">
    <property type="entry name" value="AAA_lid_6"/>
    <property type="match status" value="1"/>
</dbReference>
<dbReference type="SUPFAM" id="SSF52540">
    <property type="entry name" value="P-loop containing nucleoside triphosphate hydrolases"/>
    <property type="match status" value="1"/>
</dbReference>
<dbReference type="InterPro" id="IPR027417">
    <property type="entry name" value="P-loop_NTPase"/>
</dbReference>
<dbReference type="InterPro" id="IPR050773">
    <property type="entry name" value="CbxX/CfxQ_RuBisCO_ESX"/>
</dbReference>
<gene>
    <name evidence="5" type="ORF">A7J15_05010</name>
</gene>
<evidence type="ECO:0000313" key="5">
    <source>
        <dbReference type="EMBL" id="OCG74217.1"/>
    </source>
</evidence>
<dbReference type="Gene3D" id="1.10.8.60">
    <property type="match status" value="1"/>
</dbReference>
<organism evidence="5 6">
    <name type="scientific">Microbacterium sediminis</name>
    <dbReference type="NCBI Taxonomy" id="904291"/>
    <lineage>
        <taxon>Bacteria</taxon>
        <taxon>Bacillati</taxon>
        <taxon>Actinomycetota</taxon>
        <taxon>Actinomycetes</taxon>
        <taxon>Micrococcales</taxon>
        <taxon>Microbacteriaceae</taxon>
        <taxon>Microbacterium</taxon>
    </lineage>
</organism>
<accession>A0A1B9NC91</accession>
<reference evidence="5 6" key="1">
    <citation type="submission" date="2016-05" db="EMBL/GenBank/DDBJ databases">
        <authorList>
            <person name="Lavstsen T."/>
            <person name="Jespersen J.S."/>
        </authorList>
    </citation>
    <scope>NUCLEOTIDE SEQUENCE [LARGE SCALE GENOMIC DNA]</scope>
    <source>
        <strain evidence="5 6">YLB-01</strain>
    </source>
</reference>
<evidence type="ECO:0000256" key="2">
    <source>
        <dbReference type="ARBA" id="ARBA00022741"/>
    </source>
</evidence>
<keyword evidence="2" id="KW-0547">Nucleotide-binding</keyword>
<dbReference type="Pfam" id="PF00004">
    <property type="entry name" value="AAA"/>
    <property type="match status" value="1"/>
</dbReference>
<dbReference type="InterPro" id="IPR003959">
    <property type="entry name" value="ATPase_AAA_core"/>
</dbReference>
<evidence type="ECO:0000256" key="1">
    <source>
        <dbReference type="ARBA" id="ARBA00010378"/>
    </source>
</evidence>
<dbReference type="PANTHER" id="PTHR43392">
    <property type="entry name" value="AAA-TYPE ATPASE FAMILY PROTEIN / ANKYRIN REPEAT FAMILY PROTEIN"/>
    <property type="match status" value="1"/>
</dbReference>
<proteinExistence type="inferred from homology"/>
<dbReference type="FunFam" id="3.40.50.300:FF:000216">
    <property type="entry name" value="Type VII secretion ATPase EccA"/>
    <property type="match status" value="1"/>
</dbReference>
<dbReference type="CDD" id="cd00009">
    <property type="entry name" value="AAA"/>
    <property type="match status" value="1"/>
</dbReference>
<protein>
    <recommendedName>
        <fullName evidence="4">AAA+ ATPase domain-containing protein</fullName>
    </recommendedName>
</protein>
<dbReference type="PRINTS" id="PR00819">
    <property type="entry name" value="CBXCFQXSUPER"/>
</dbReference>
<feature type="domain" description="AAA+ ATPase" evidence="4">
    <location>
        <begin position="449"/>
        <end position="588"/>
    </location>
</feature>
<dbReference type="PANTHER" id="PTHR43392:SF2">
    <property type="entry name" value="AAA-TYPE ATPASE FAMILY PROTEIN _ ANKYRIN REPEAT FAMILY PROTEIN"/>
    <property type="match status" value="1"/>
</dbReference>
<dbReference type="SMART" id="SM00382">
    <property type="entry name" value="AAA"/>
    <property type="match status" value="1"/>
</dbReference>
<dbReference type="InterPro" id="IPR003593">
    <property type="entry name" value="AAA+_ATPase"/>
</dbReference>
<keyword evidence="3" id="KW-0067">ATP-binding</keyword>
<keyword evidence="6" id="KW-1185">Reference proteome</keyword>
<dbReference type="RefSeq" id="WP_067025491.1">
    <property type="nucleotide sequence ID" value="NZ_CP038256.1"/>
</dbReference>
<dbReference type="GO" id="GO:0016887">
    <property type="term" value="F:ATP hydrolysis activity"/>
    <property type="evidence" value="ECO:0007669"/>
    <property type="project" value="InterPro"/>
</dbReference>
<dbReference type="Gene3D" id="3.40.50.300">
    <property type="entry name" value="P-loop containing nucleotide triphosphate hydrolases"/>
    <property type="match status" value="1"/>
</dbReference>
<dbReference type="AlphaFoldDB" id="A0A1B9NC91"/>